<dbReference type="EMBL" id="BGPR01004758">
    <property type="protein sequence ID" value="GBN03030.1"/>
    <property type="molecule type" value="Genomic_DNA"/>
</dbReference>
<keyword evidence="5" id="KW-1185">Reference proteome</keyword>
<organism evidence="4 5">
    <name type="scientific">Araneus ventricosus</name>
    <name type="common">Orbweaver spider</name>
    <name type="synonym">Epeira ventricosa</name>
    <dbReference type="NCBI Taxonomy" id="182803"/>
    <lineage>
        <taxon>Eukaryota</taxon>
        <taxon>Metazoa</taxon>
        <taxon>Ecdysozoa</taxon>
        <taxon>Arthropoda</taxon>
        <taxon>Chelicerata</taxon>
        <taxon>Arachnida</taxon>
        <taxon>Araneae</taxon>
        <taxon>Araneomorphae</taxon>
        <taxon>Entelegynae</taxon>
        <taxon>Araneoidea</taxon>
        <taxon>Araneidae</taxon>
        <taxon>Araneus</taxon>
    </lineage>
</organism>
<evidence type="ECO:0000256" key="1">
    <source>
        <dbReference type="ARBA" id="ARBA00023268"/>
    </source>
</evidence>
<evidence type="ECO:0000259" key="3">
    <source>
        <dbReference type="Pfam" id="PF17919"/>
    </source>
</evidence>
<dbReference type="AlphaFoldDB" id="A0A4Y2KM78"/>
<dbReference type="Pfam" id="PF17919">
    <property type="entry name" value="RT_RNaseH_2"/>
    <property type="match status" value="1"/>
</dbReference>
<dbReference type="OrthoDB" id="8068582at2759"/>
<dbReference type="InterPro" id="IPR041577">
    <property type="entry name" value="RT_RNaseH_2"/>
</dbReference>
<proteinExistence type="predicted"/>
<comment type="caution">
    <text evidence="4">The sequence shown here is derived from an EMBL/GenBank/DDBJ whole genome shotgun (WGS) entry which is preliminary data.</text>
</comment>
<evidence type="ECO:0000313" key="5">
    <source>
        <dbReference type="Proteomes" id="UP000499080"/>
    </source>
</evidence>
<dbReference type="PANTHER" id="PTHR37984">
    <property type="entry name" value="PROTEIN CBG26694"/>
    <property type="match status" value="1"/>
</dbReference>
<feature type="region of interest" description="Disordered" evidence="2">
    <location>
        <begin position="22"/>
        <end position="48"/>
    </location>
</feature>
<evidence type="ECO:0000313" key="4">
    <source>
        <dbReference type="EMBL" id="GBN03030.1"/>
    </source>
</evidence>
<dbReference type="InterPro" id="IPR050951">
    <property type="entry name" value="Retrovirus_Pol_polyprotein"/>
</dbReference>
<dbReference type="PANTHER" id="PTHR37984:SF5">
    <property type="entry name" value="PROTEIN NYNRIN-LIKE"/>
    <property type="match status" value="1"/>
</dbReference>
<dbReference type="InterPro" id="IPR043502">
    <property type="entry name" value="DNA/RNA_pol_sf"/>
</dbReference>
<dbReference type="GO" id="GO:0071897">
    <property type="term" value="P:DNA biosynthetic process"/>
    <property type="evidence" value="ECO:0007669"/>
    <property type="project" value="UniProtKB-ARBA"/>
</dbReference>
<keyword evidence="1" id="KW-0511">Multifunctional enzyme</keyword>
<gene>
    <name evidence="4" type="ORF">AVEN_181050_1</name>
</gene>
<dbReference type="GO" id="GO:0003824">
    <property type="term" value="F:catalytic activity"/>
    <property type="evidence" value="ECO:0007669"/>
    <property type="project" value="UniProtKB-KW"/>
</dbReference>
<evidence type="ECO:0000256" key="2">
    <source>
        <dbReference type="SAM" id="MobiDB-lite"/>
    </source>
</evidence>
<accession>A0A4Y2KM78</accession>
<protein>
    <recommendedName>
        <fullName evidence="3">Reverse transcriptase/retrotransposon-derived protein RNase H-like domain-containing protein</fullName>
    </recommendedName>
</protein>
<sequence length="188" mass="21209">MLKFILQKREVSTPFKRFKPSQEVKPRVTGQANKFRRPAQNQENSGRKCQYCGSRRVPGRCPAYGKQCRSYRKQNNFSRACKSRSVNWVCQNNPGEFPIPIPQIAFGSDNEQIEKSPVLAFFDPKVESEIVVDASPFGLGAVLQEIGKPIAFASSTLTSTQRNYAHIEKELLAVVYGCKNIAPVCLWH</sequence>
<dbReference type="SUPFAM" id="SSF56672">
    <property type="entry name" value="DNA/RNA polymerases"/>
    <property type="match status" value="1"/>
</dbReference>
<reference evidence="4 5" key="1">
    <citation type="journal article" date="2019" name="Sci. Rep.">
        <title>Orb-weaving spider Araneus ventricosus genome elucidates the spidroin gene catalogue.</title>
        <authorList>
            <person name="Kono N."/>
            <person name="Nakamura H."/>
            <person name="Ohtoshi R."/>
            <person name="Moran D.A.P."/>
            <person name="Shinohara A."/>
            <person name="Yoshida Y."/>
            <person name="Fujiwara M."/>
            <person name="Mori M."/>
            <person name="Tomita M."/>
            <person name="Arakawa K."/>
        </authorList>
    </citation>
    <scope>NUCLEOTIDE SEQUENCE [LARGE SCALE GENOMIC DNA]</scope>
</reference>
<name>A0A4Y2KM78_ARAVE</name>
<feature type="domain" description="Reverse transcriptase/retrotransposon-derived protein RNase H-like" evidence="3">
    <location>
        <begin position="105"/>
        <end position="183"/>
    </location>
</feature>
<dbReference type="Proteomes" id="UP000499080">
    <property type="component" value="Unassembled WGS sequence"/>
</dbReference>